<dbReference type="SMART" id="SM00034">
    <property type="entry name" value="CLECT"/>
    <property type="match status" value="1"/>
</dbReference>
<dbReference type="GO" id="GO:0005886">
    <property type="term" value="C:plasma membrane"/>
    <property type="evidence" value="ECO:0007669"/>
    <property type="project" value="UniProtKB-SubCell"/>
</dbReference>
<dbReference type="CDD" id="cd03593">
    <property type="entry name" value="CLECT_NK_receptors_like"/>
    <property type="match status" value="1"/>
</dbReference>
<evidence type="ECO:0000256" key="3">
    <source>
        <dbReference type="ARBA" id="ARBA00022692"/>
    </source>
</evidence>
<keyword evidence="9" id="KW-1015">Disulfide bond</keyword>
<keyword evidence="3 15" id="KW-0812">Transmembrane</keyword>
<dbReference type="GO" id="GO:0001819">
    <property type="term" value="P:positive regulation of cytokine production"/>
    <property type="evidence" value="ECO:0007669"/>
    <property type="project" value="Ensembl"/>
</dbReference>
<evidence type="ECO:0000259" key="16">
    <source>
        <dbReference type="PROSITE" id="PS50041"/>
    </source>
</evidence>
<feature type="transmembrane region" description="Helical" evidence="15">
    <location>
        <begin position="6"/>
        <end position="27"/>
    </location>
</feature>
<dbReference type="GO" id="GO:0045087">
    <property type="term" value="P:innate immune response"/>
    <property type="evidence" value="ECO:0007669"/>
    <property type="project" value="Ensembl"/>
</dbReference>
<evidence type="ECO:0000256" key="13">
    <source>
        <dbReference type="ARBA" id="ARBA00076978"/>
    </source>
</evidence>
<comment type="function">
    <text evidence="11">Functions as a positive regulator of osteoclastogenesis. Cell surface receptor that signals via TYROBP. Regulates inflammatory responses.</text>
</comment>
<dbReference type="PROSITE" id="PS50041">
    <property type="entry name" value="C_TYPE_LECTIN_2"/>
    <property type="match status" value="1"/>
</dbReference>
<dbReference type="GO" id="GO:0033033">
    <property type="term" value="P:negative regulation of myeloid cell apoptotic process"/>
    <property type="evidence" value="ECO:0007669"/>
    <property type="project" value="Ensembl"/>
</dbReference>
<dbReference type="FunFam" id="3.10.100.10:FF:000065">
    <property type="entry name" value="C-type lectin domain family 5 member A"/>
    <property type="match status" value="1"/>
</dbReference>
<proteinExistence type="predicted"/>
<keyword evidence="18" id="KW-1185">Reference proteome</keyword>
<organism evidence="17 18">
    <name type="scientific">Microcebus murinus</name>
    <name type="common">Gray mouse lemur</name>
    <name type="synonym">Lemur murinus</name>
    <dbReference type="NCBI Taxonomy" id="30608"/>
    <lineage>
        <taxon>Eukaryota</taxon>
        <taxon>Metazoa</taxon>
        <taxon>Chordata</taxon>
        <taxon>Craniata</taxon>
        <taxon>Vertebrata</taxon>
        <taxon>Euteleostomi</taxon>
        <taxon>Mammalia</taxon>
        <taxon>Eutheria</taxon>
        <taxon>Euarchontoglires</taxon>
        <taxon>Primates</taxon>
        <taxon>Strepsirrhini</taxon>
        <taxon>Lemuriformes</taxon>
        <taxon>Cheirogaleidae</taxon>
        <taxon>Microcebus</taxon>
    </lineage>
</organism>
<dbReference type="InterPro" id="IPR016187">
    <property type="entry name" value="CTDL_fold"/>
</dbReference>
<evidence type="ECO:0000256" key="12">
    <source>
        <dbReference type="ARBA" id="ARBA00068093"/>
    </source>
</evidence>
<name>A0A8C5XZF9_MICMU</name>
<reference evidence="17" key="1">
    <citation type="submission" date="2016-12" db="EMBL/GenBank/DDBJ databases">
        <title>Mouse lemur reference genome and diversity panel.</title>
        <authorList>
            <person name="Harris R."/>
            <person name="Larsen P."/>
            <person name="Liu Y."/>
            <person name="Hughes D.S."/>
            <person name="Murali S."/>
            <person name="Raveendran M."/>
            <person name="Korchina V."/>
            <person name="Wang M."/>
            <person name="Jhangiani S."/>
            <person name="Bandaranaike D."/>
            <person name="Bellair M."/>
            <person name="Blankenburg K."/>
            <person name="Chao H."/>
            <person name="Dahdouli M."/>
            <person name="Dinh H."/>
            <person name="Doddapaneni H."/>
            <person name="English A."/>
            <person name="Firestine M."/>
            <person name="Gnanaolivu R."/>
            <person name="Gross S."/>
            <person name="Hernandez B."/>
            <person name="Javaid M."/>
            <person name="Jayaseelan J."/>
            <person name="Jones J."/>
            <person name="Khan Z."/>
            <person name="Kovar C."/>
            <person name="Kurapati P."/>
            <person name="Le B."/>
            <person name="Lee S."/>
            <person name="Li M."/>
            <person name="Mathew T."/>
            <person name="Narasimhan A."/>
            <person name="Ngo D."/>
            <person name="Nguyen L."/>
            <person name="Okwuonu G."/>
            <person name="Ongeri F."/>
            <person name="Osuji N."/>
            <person name="Pu L.-L."/>
            <person name="Puazo M."/>
            <person name="Quiroz J."/>
            <person name="Raj R."/>
            <person name="Rajbhandari K."/>
            <person name="Reid J.G."/>
            <person name="Santibanez J."/>
            <person name="Sexton D."/>
            <person name="Skinner E."/>
            <person name="Vee V."/>
            <person name="Weissenberger G."/>
            <person name="Wu Y."/>
            <person name="Xin Y."/>
            <person name="Han Y."/>
            <person name="Campbell C."/>
            <person name="Brown A."/>
            <person name="Sullivan B."/>
            <person name="Shelton J."/>
            <person name="Brown S."/>
            <person name="Dudchenko O."/>
            <person name="Machol I."/>
            <person name="Durand N."/>
            <person name="Shamim M."/>
            <person name="Lieberman A."/>
            <person name="Muzny D.M."/>
            <person name="Richards S."/>
            <person name="Yoder A."/>
            <person name="Worley K.C."/>
            <person name="Rogers J."/>
            <person name="Gibbs R.A."/>
        </authorList>
    </citation>
    <scope>NUCLEOTIDE SEQUENCE [LARGE SCALE GENOMIC DNA]</scope>
</reference>
<dbReference type="InterPro" id="IPR052869">
    <property type="entry name" value="CLEC5A"/>
</dbReference>
<dbReference type="PANTHER" id="PTHR47536:SF1">
    <property type="entry name" value="C-TYPE LECTIN DOMAIN FAMILY 5 MEMBER A"/>
    <property type="match status" value="1"/>
</dbReference>
<dbReference type="OMA" id="WHWIDNS"/>
<evidence type="ECO:0000256" key="4">
    <source>
        <dbReference type="ARBA" id="ARBA00022734"/>
    </source>
</evidence>
<evidence type="ECO:0000256" key="1">
    <source>
        <dbReference type="ARBA" id="ARBA00004401"/>
    </source>
</evidence>
<dbReference type="EMBL" id="ABDC03015148">
    <property type="status" value="NOT_ANNOTATED_CDS"/>
    <property type="molecule type" value="Genomic_DNA"/>
</dbReference>
<evidence type="ECO:0000256" key="9">
    <source>
        <dbReference type="ARBA" id="ARBA00023157"/>
    </source>
</evidence>
<evidence type="ECO:0000256" key="2">
    <source>
        <dbReference type="ARBA" id="ARBA00022475"/>
    </source>
</evidence>
<keyword evidence="4" id="KW-0430">Lectin</keyword>
<keyword evidence="10" id="KW-0325">Glycoprotein</keyword>
<evidence type="ECO:0000256" key="5">
    <source>
        <dbReference type="ARBA" id="ARBA00022859"/>
    </source>
</evidence>
<evidence type="ECO:0000256" key="8">
    <source>
        <dbReference type="ARBA" id="ARBA00023136"/>
    </source>
</evidence>
<dbReference type="GeneID" id="105873265"/>
<evidence type="ECO:0000256" key="10">
    <source>
        <dbReference type="ARBA" id="ARBA00023180"/>
    </source>
</evidence>
<keyword evidence="6" id="KW-0735">Signal-anchor</keyword>
<dbReference type="GO" id="GO:0001618">
    <property type="term" value="F:virus receptor activity"/>
    <property type="evidence" value="ECO:0007669"/>
    <property type="project" value="Ensembl"/>
</dbReference>
<feature type="domain" description="C-type lectin" evidence="16">
    <location>
        <begin position="78"/>
        <end position="184"/>
    </location>
</feature>
<dbReference type="GO" id="GO:0030246">
    <property type="term" value="F:carbohydrate binding"/>
    <property type="evidence" value="ECO:0007669"/>
    <property type="project" value="UniProtKB-KW"/>
</dbReference>
<dbReference type="Pfam" id="PF00059">
    <property type="entry name" value="Lectin_C"/>
    <property type="match status" value="1"/>
</dbReference>
<dbReference type="InterPro" id="IPR001304">
    <property type="entry name" value="C-type_lectin-like"/>
</dbReference>
<dbReference type="RefSeq" id="XP_012623505.1">
    <property type="nucleotide sequence ID" value="XM_012768051.1"/>
</dbReference>
<dbReference type="GO" id="GO:0002076">
    <property type="term" value="P:osteoblast development"/>
    <property type="evidence" value="ECO:0007669"/>
    <property type="project" value="Ensembl"/>
</dbReference>
<sequence>MNWHMIISGFIVVVLKVVGMTLFLLYFPQIFGKSNDGFIPTGSYETVSQIFGSLSPSPDSSIPTSSYGTVCPKEWDFYQGRCFFLSTSELSWNKSKDFCEREGATLAIVDTLEKLKFLQSITSAEKYFIGLIYQDAEKKWRWINNSAFNGNVTNWNQNFNCVTIGLTKTFDAALCDTSYRSICEKNAK</sequence>
<evidence type="ECO:0000313" key="18">
    <source>
        <dbReference type="Proteomes" id="UP000694394"/>
    </source>
</evidence>
<reference evidence="17" key="3">
    <citation type="submission" date="2025-09" db="UniProtKB">
        <authorList>
            <consortium name="Ensembl"/>
        </authorList>
    </citation>
    <scope>IDENTIFICATION</scope>
</reference>
<keyword evidence="8 15" id="KW-0472">Membrane</keyword>
<dbReference type="CTD" id="23601"/>
<evidence type="ECO:0000256" key="14">
    <source>
        <dbReference type="ARBA" id="ARBA00079866"/>
    </source>
</evidence>
<evidence type="ECO:0000256" key="15">
    <source>
        <dbReference type="SAM" id="Phobius"/>
    </source>
</evidence>
<gene>
    <name evidence="17" type="primary">CLEC5A</name>
</gene>
<dbReference type="GO" id="GO:0005829">
    <property type="term" value="C:cytosol"/>
    <property type="evidence" value="ECO:0007669"/>
    <property type="project" value="Ensembl"/>
</dbReference>
<keyword evidence="2" id="KW-1003">Cell membrane</keyword>
<dbReference type="InterPro" id="IPR033992">
    <property type="entry name" value="NKR-like_CTLD"/>
</dbReference>
<evidence type="ECO:0000256" key="7">
    <source>
        <dbReference type="ARBA" id="ARBA00022989"/>
    </source>
</evidence>
<dbReference type="PANTHER" id="PTHR47536">
    <property type="entry name" value="C-TYPE LECTIN DOMAIN FAMILY 5 MEMBER A"/>
    <property type="match status" value="1"/>
</dbReference>
<protein>
    <recommendedName>
        <fullName evidence="12">C-type lectin domain family 5 member A</fullName>
    </recommendedName>
    <alternativeName>
        <fullName evidence="13">C-type lectin superfamily member 5</fullName>
    </alternativeName>
    <alternativeName>
        <fullName evidence="14">Myeloid DAP12-associating lectin 1</fullName>
    </alternativeName>
</protein>
<dbReference type="Gene3D" id="3.10.100.10">
    <property type="entry name" value="Mannose-Binding Protein A, subunit A"/>
    <property type="match status" value="1"/>
</dbReference>
<evidence type="ECO:0000313" key="17">
    <source>
        <dbReference type="Ensembl" id="ENSMICP00000043411.1"/>
    </source>
</evidence>
<evidence type="ECO:0000256" key="11">
    <source>
        <dbReference type="ARBA" id="ARBA00054119"/>
    </source>
</evidence>
<dbReference type="GO" id="GO:0009986">
    <property type="term" value="C:cell surface"/>
    <property type="evidence" value="ECO:0007669"/>
    <property type="project" value="Ensembl"/>
</dbReference>
<dbReference type="SUPFAM" id="SSF56436">
    <property type="entry name" value="C-type lectin-like"/>
    <property type="match status" value="1"/>
</dbReference>
<reference evidence="17" key="2">
    <citation type="submission" date="2025-08" db="UniProtKB">
        <authorList>
            <consortium name="Ensembl"/>
        </authorList>
    </citation>
    <scope>IDENTIFICATION</scope>
</reference>
<keyword evidence="5" id="KW-0391">Immunity</keyword>
<dbReference type="OrthoDB" id="7357196at2759"/>
<evidence type="ECO:0000256" key="6">
    <source>
        <dbReference type="ARBA" id="ARBA00022968"/>
    </source>
</evidence>
<accession>A0A8C5XZF9</accession>
<dbReference type="GO" id="GO:0030099">
    <property type="term" value="P:myeloid cell differentiation"/>
    <property type="evidence" value="ECO:0007669"/>
    <property type="project" value="Ensembl"/>
</dbReference>
<dbReference type="InterPro" id="IPR016186">
    <property type="entry name" value="C-type_lectin-like/link_sf"/>
</dbReference>
<keyword evidence="7 15" id="KW-1133">Transmembrane helix</keyword>
<dbReference type="AlphaFoldDB" id="A0A8C5XZF9"/>
<dbReference type="Proteomes" id="UP000694394">
    <property type="component" value="Chromosome 11"/>
</dbReference>
<comment type="subcellular location">
    <subcellularLocation>
        <location evidence="1">Cell membrane</location>
        <topology evidence="1">Single-pass type II membrane protein</topology>
    </subcellularLocation>
</comment>
<dbReference type="Ensembl" id="ENSMICT00000059768.1">
    <property type="protein sequence ID" value="ENSMICP00000043411.1"/>
    <property type="gene ID" value="ENSMICG00000001118.3"/>
</dbReference>
<dbReference type="GeneTree" id="ENSGT00910000144330"/>